<reference evidence="7 8" key="1">
    <citation type="submission" date="2015-12" db="EMBL/GenBank/DDBJ databases">
        <authorList>
            <person name="Andreevskaya M."/>
        </authorList>
    </citation>
    <scope>NUCLEOTIDE SEQUENCE [LARGE SCALE GENOMIC DNA]</scope>
    <source>
        <strain evidence="6 8">KSL4-2</strain>
        <strain evidence="5 7">PL111</strain>
    </source>
</reference>
<dbReference type="InterPro" id="IPR008044">
    <property type="entry name" value="Phage_lysin"/>
</dbReference>
<dbReference type="RefSeq" id="WP_013231754.1">
    <property type="nucleotide sequence ID" value="NZ_FBSX01000009.1"/>
</dbReference>
<dbReference type="Gene3D" id="3.90.1720.10">
    <property type="entry name" value="endopeptidase domain like (from Nostoc punctiforme)"/>
    <property type="match status" value="1"/>
</dbReference>
<proteinExistence type="predicted"/>
<protein>
    <submittedName>
        <fullName evidence="5 6">Lysin</fullName>
        <ecNumber evidence="5">3.5.1.28</ecNumber>
    </submittedName>
</protein>
<sequence length="843" mass="94233">MVNKKLRVKELLVSTIIIGGVLGTMSTVNAAENTAHVSTQVPSTIASGSSGTSQAPSTKTPSSTINESRQNDNYNVTPSTKSIQVHQAKFKTGSVITLTNSAKTSNGTQLQNYGDQSGVVTNVISPKHANLDYTYDVKLDNGMVISNVLEQGVVSFDKISAFSINNRVEIKKDATHDPDGKNISAYRGFSGTITKVTRYHQLSSNFYYQITLDNGVVVAKILEQDLQRYTNKPVHKDGWSSENGVTKYYVNGAAIIGEKKIDGHWYNFASNGVQSKGLTTLAHKTVFYDMKSGQMAYGYVWTNNGTLMFFDTSDGHALTGVRHYSGGVEVCGADFKQIRNNYATVGSSRYYLTGNGDAFKGSRETNGQLEFYGTNYVQVRNNYTWLNGSLMFFDGNGHAMTGVRYYGLNMEYYDANHKQIRNSYMRTGNTYYYLKANGDAFKGLRQYSATGLEYYGSDFKQVRHNYATTNGSTYYFNGDGDAIKGTRIVNGKLEYYDNNYKQVRNNYAWLDGSLMFFDDNGHAMTGVRYYGSNMECYDANHKQIRNSYVKTGNTYYYMKANGDAFKGLRQYSTTGLEYYGSDFKQVRNQSVTIGDKIYHFNKDGDADSIQSKNPTTARYAKNTSVYITNNADQSVNGNHNLKKYAGQNVKIISVTANKQSNWLYTVELNNGTIIKDVFEQDLQESKVNFKVNTNKLINWFESRKGKLTYSMYGSRNGTDGTADCSGSVVQAIRDAGGTPFTWLYNTEAIHAYLKDNSYQLIDNNDPYGWLSRRGDIVIWGQQGHSDGAAGHIGIITNNLDNPLFISTCYITQGQKGTAVQEVQYNQFASKNGYPYYYVYRLAQ</sequence>
<evidence type="ECO:0000256" key="1">
    <source>
        <dbReference type="ARBA" id="ARBA00022737"/>
    </source>
</evidence>
<dbReference type="Gene3D" id="2.10.270.10">
    <property type="entry name" value="Cholin Binding"/>
    <property type="match status" value="3"/>
</dbReference>
<dbReference type="AlphaFoldDB" id="A0AAN2UI35"/>
<dbReference type="GO" id="GO:0008745">
    <property type="term" value="F:N-acetylmuramoyl-L-alanine amidase activity"/>
    <property type="evidence" value="ECO:0007669"/>
    <property type="project" value="UniProtKB-EC"/>
</dbReference>
<dbReference type="GeneID" id="34301779"/>
<dbReference type="EMBL" id="FBTB01000022">
    <property type="protein sequence ID" value="CUW19116.1"/>
    <property type="molecule type" value="Genomic_DNA"/>
</dbReference>
<feature type="domain" description="Bacteriophage lysin" evidence="4">
    <location>
        <begin position="692"/>
        <end position="842"/>
    </location>
</feature>
<comment type="caution">
    <text evidence="5">The sequence shown here is derived from an EMBL/GenBank/DDBJ whole genome shotgun (WGS) entry which is preliminary data.</text>
</comment>
<accession>A0AAN2UI35</accession>
<evidence type="ECO:0000259" key="4">
    <source>
        <dbReference type="Pfam" id="PF05382"/>
    </source>
</evidence>
<dbReference type="SUPFAM" id="SSF69360">
    <property type="entry name" value="Cell wall binding repeat"/>
    <property type="match status" value="2"/>
</dbReference>
<dbReference type="Pfam" id="PF05382">
    <property type="entry name" value="Amidase_5"/>
    <property type="match status" value="1"/>
</dbReference>
<evidence type="ECO:0000313" key="5">
    <source>
        <dbReference type="EMBL" id="CUW13261.1"/>
    </source>
</evidence>
<keyword evidence="3" id="KW-0732">Signal</keyword>
<dbReference type="InterPro" id="IPR018337">
    <property type="entry name" value="Cell_wall/Cho-bd_repeat"/>
</dbReference>
<dbReference type="EC" id="3.5.1.28" evidence="5"/>
<evidence type="ECO:0000313" key="7">
    <source>
        <dbReference type="Proteomes" id="UP000198868"/>
    </source>
</evidence>
<feature type="signal peptide" evidence="3">
    <location>
        <begin position="1"/>
        <end position="30"/>
    </location>
</feature>
<keyword evidence="8" id="KW-1185">Reference proteome</keyword>
<evidence type="ECO:0000313" key="8">
    <source>
        <dbReference type="Proteomes" id="UP000199047"/>
    </source>
</evidence>
<feature type="region of interest" description="Disordered" evidence="2">
    <location>
        <begin position="41"/>
        <end position="80"/>
    </location>
</feature>
<evidence type="ECO:0000256" key="2">
    <source>
        <dbReference type="SAM" id="MobiDB-lite"/>
    </source>
</evidence>
<keyword evidence="1" id="KW-0677">Repeat</keyword>
<name>A0AAN2UI35_9LACO</name>
<organism evidence="5 7">
    <name type="scientific">Leuconostoc inhae</name>
    <dbReference type="NCBI Taxonomy" id="178001"/>
    <lineage>
        <taxon>Bacteria</taxon>
        <taxon>Bacillati</taxon>
        <taxon>Bacillota</taxon>
        <taxon>Bacilli</taxon>
        <taxon>Lactobacillales</taxon>
        <taxon>Lactobacillaceae</taxon>
        <taxon>Leuconostoc</taxon>
    </lineage>
</organism>
<dbReference type="Pfam" id="PF01473">
    <property type="entry name" value="Choline_bind_1"/>
    <property type="match status" value="1"/>
</dbReference>
<keyword evidence="5" id="KW-0378">Hydrolase</keyword>
<feature type="chain" id="PRO_5042902653" evidence="3">
    <location>
        <begin position="31"/>
        <end position="843"/>
    </location>
</feature>
<dbReference type="Proteomes" id="UP000199047">
    <property type="component" value="Unassembled WGS sequence"/>
</dbReference>
<evidence type="ECO:0000256" key="3">
    <source>
        <dbReference type="SAM" id="SignalP"/>
    </source>
</evidence>
<dbReference type="EMBL" id="FBTU01000017">
    <property type="protein sequence ID" value="CUW13261.1"/>
    <property type="molecule type" value="Genomic_DNA"/>
</dbReference>
<evidence type="ECO:0000313" key="6">
    <source>
        <dbReference type="EMBL" id="CUW19116.1"/>
    </source>
</evidence>
<dbReference type="Proteomes" id="UP000198868">
    <property type="component" value="Unassembled WGS sequence"/>
</dbReference>
<gene>
    <name evidence="6" type="ORF">KSL4_1647</name>
    <name evidence="5" type="ORF">PL111_0473</name>
</gene>